<reference evidence="1" key="1">
    <citation type="submission" date="2020-11" db="EMBL/GenBank/DDBJ databases">
        <authorList>
            <person name="Whitehead M."/>
        </authorList>
    </citation>
    <scope>NUCLEOTIDE SEQUENCE</scope>
    <source>
        <strain evidence="1">EGII</strain>
    </source>
</reference>
<proteinExistence type="predicted"/>
<gene>
    <name evidence="1" type="ORF">CCAP1982_LOCUS14098</name>
</gene>
<sequence length="126" mass="13756">MSCEIFNATGIKQPVTATANSTSTSSKPVSHSVNQQPGCWQAHLARSSANTTSTVNVVAGNYTSLLLSQRRRRDTYICMYISLSNSNIFQARQMHISGWTKIANGIKIRGTAVSAKRTGIFDVEMK</sequence>
<evidence type="ECO:0000313" key="1">
    <source>
        <dbReference type="EMBL" id="CAD7005749.1"/>
    </source>
</evidence>
<dbReference type="AlphaFoldDB" id="A0A811V2P8"/>
<comment type="caution">
    <text evidence="1">The sequence shown here is derived from an EMBL/GenBank/DDBJ whole genome shotgun (WGS) entry which is preliminary data.</text>
</comment>
<organism evidence="1 2">
    <name type="scientific">Ceratitis capitata</name>
    <name type="common">Mediterranean fruit fly</name>
    <name type="synonym">Tephritis capitata</name>
    <dbReference type="NCBI Taxonomy" id="7213"/>
    <lineage>
        <taxon>Eukaryota</taxon>
        <taxon>Metazoa</taxon>
        <taxon>Ecdysozoa</taxon>
        <taxon>Arthropoda</taxon>
        <taxon>Hexapoda</taxon>
        <taxon>Insecta</taxon>
        <taxon>Pterygota</taxon>
        <taxon>Neoptera</taxon>
        <taxon>Endopterygota</taxon>
        <taxon>Diptera</taxon>
        <taxon>Brachycera</taxon>
        <taxon>Muscomorpha</taxon>
        <taxon>Tephritoidea</taxon>
        <taxon>Tephritidae</taxon>
        <taxon>Ceratitis</taxon>
        <taxon>Ceratitis</taxon>
    </lineage>
</organism>
<accession>A0A811V2P8</accession>
<keyword evidence="2" id="KW-1185">Reference proteome</keyword>
<name>A0A811V2P8_CERCA</name>
<dbReference type="EMBL" id="CAJHJT010000034">
    <property type="protein sequence ID" value="CAD7005749.1"/>
    <property type="molecule type" value="Genomic_DNA"/>
</dbReference>
<protein>
    <submittedName>
        <fullName evidence="1">(Mediterranean fruit fly) hypothetical protein</fullName>
    </submittedName>
</protein>
<dbReference type="Proteomes" id="UP000606786">
    <property type="component" value="Unassembled WGS sequence"/>
</dbReference>
<evidence type="ECO:0000313" key="2">
    <source>
        <dbReference type="Proteomes" id="UP000606786"/>
    </source>
</evidence>